<evidence type="ECO:0000313" key="2">
    <source>
        <dbReference type="Proteomes" id="UP000319375"/>
    </source>
</evidence>
<accession>A0A5C5RWK6</accession>
<proteinExistence type="predicted"/>
<gene>
    <name evidence="1" type="ORF">FK530_18990</name>
</gene>
<organism evidence="1 2">
    <name type="scientific">Tsukamurella conjunctivitidis</name>
    <dbReference type="NCBI Taxonomy" id="2592068"/>
    <lineage>
        <taxon>Bacteria</taxon>
        <taxon>Bacillati</taxon>
        <taxon>Actinomycetota</taxon>
        <taxon>Actinomycetes</taxon>
        <taxon>Mycobacteriales</taxon>
        <taxon>Tsukamurellaceae</taxon>
        <taxon>Tsukamurella</taxon>
    </lineage>
</organism>
<dbReference type="Proteomes" id="UP000319375">
    <property type="component" value="Unassembled WGS sequence"/>
</dbReference>
<dbReference type="Gene3D" id="3.40.50.300">
    <property type="entry name" value="P-loop containing nucleotide triphosphate hydrolases"/>
    <property type="match status" value="1"/>
</dbReference>
<dbReference type="EMBL" id="VIGX01000014">
    <property type="protein sequence ID" value="TWS27409.1"/>
    <property type="molecule type" value="Genomic_DNA"/>
</dbReference>
<dbReference type="RefSeq" id="WP_146488546.1">
    <property type="nucleotide sequence ID" value="NZ_VIGX01000014.1"/>
</dbReference>
<sequence length="381" mass="40765">MIGADRNDDGWIVDGNGNIIDPEHPRAGEVKIDGVRFLPLSSAPAAEPPKWAVPGMIVSNAYNHLYGDEGIGKSAWAIHIAAEVTRTGRRVVWIATEEDITTMTRARLELAGADCSLLTVLAEDDDDFEQTTTTPGVIAEYAKNVADSEHPVALVVVDSINDLAPRMETGAVIQMLTAWNRASRAGGFATLGIAHTNADTSGSVRAAMGFSREYAKKARSVLLAVAQGESDLAVGVVKNNLLPRNQPALRYSLRAHLVDALGVKIPVAEYRGKYAVTVADLHADKIGDESTQPMSEADREEVNDDALTLLAALVGEPTGLTREAAMKAAGLTDDKLKRAVRSLRKAGYVEQGVRQHDENGRLQPTRYIATEAGRNANSPGV</sequence>
<dbReference type="OrthoDB" id="4926055at2"/>
<dbReference type="InterPro" id="IPR027417">
    <property type="entry name" value="P-loop_NTPase"/>
</dbReference>
<evidence type="ECO:0000313" key="1">
    <source>
        <dbReference type="EMBL" id="TWS27409.1"/>
    </source>
</evidence>
<comment type="caution">
    <text evidence="1">The sequence shown here is derived from an EMBL/GenBank/DDBJ whole genome shotgun (WGS) entry which is preliminary data.</text>
</comment>
<protein>
    <submittedName>
        <fullName evidence="1">AAA family ATPase</fullName>
    </submittedName>
</protein>
<dbReference type="SUPFAM" id="SSF52540">
    <property type="entry name" value="P-loop containing nucleoside triphosphate hydrolases"/>
    <property type="match status" value="1"/>
</dbReference>
<reference evidence="1 2" key="1">
    <citation type="submission" date="2019-06" db="EMBL/GenBank/DDBJ databases">
        <title>Tsukamurella conjunctivitidis sp. nov., Tsukamurella assacharolytica sp. nov. and Tsukamurella sputae sp. nov. isolated from patients with conjunctivitis, bacteraemia (lymphoma) and respiratory infection (sputum) in Hong Kong.</title>
        <authorList>
            <person name="Teng J.L.L."/>
            <person name="Lee H.H."/>
            <person name="Fong J.Y.H."/>
            <person name="Fok K.M.N."/>
            <person name="Lau S.K.P."/>
            <person name="Woo P.C.Y."/>
        </authorList>
    </citation>
    <scope>NUCLEOTIDE SEQUENCE [LARGE SCALE GENOMIC DNA]</scope>
    <source>
        <strain evidence="1 2">HKU72</strain>
    </source>
</reference>
<name>A0A5C5RWK6_9ACTN</name>
<keyword evidence="2" id="KW-1185">Reference proteome</keyword>
<dbReference type="AlphaFoldDB" id="A0A5C5RWK6"/>
<dbReference type="Pfam" id="PF13481">
    <property type="entry name" value="AAA_25"/>
    <property type="match status" value="1"/>
</dbReference>